<keyword evidence="2" id="KW-0472">Membrane</keyword>
<dbReference type="OrthoDB" id="31764at2759"/>
<dbReference type="Proteomes" id="UP000014680">
    <property type="component" value="Unassembled WGS sequence"/>
</dbReference>
<reference evidence="3 4" key="1">
    <citation type="submission" date="2012-10" db="EMBL/GenBank/DDBJ databases">
        <authorList>
            <person name="Zafar N."/>
            <person name="Inman J."/>
            <person name="Hall N."/>
            <person name="Lorenzi H."/>
            <person name="Caler E."/>
        </authorList>
    </citation>
    <scope>NUCLEOTIDE SEQUENCE [LARGE SCALE GENOMIC DNA]</scope>
    <source>
        <strain evidence="3 4">IP1</strain>
    </source>
</reference>
<keyword evidence="2" id="KW-0812">Transmembrane</keyword>
<feature type="compositionally biased region" description="Polar residues" evidence="1">
    <location>
        <begin position="357"/>
        <end position="371"/>
    </location>
</feature>
<dbReference type="EMBL" id="KB206969">
    <property type="protein sequence ID" value="ELP86447.1"/>
    <property type="molecule type" value="Genomic_DNA"/>
</dbReference>
<evidence type="ECO:0000256" key="2">
    <source>
        <dbReference type="SAM" id="Phobius"/>
    </source>
</evidence>
<gene>
    <name evidence="3" type="ORF">EIN_031880</name>
</gene>
<dbReference type="RefSeq" id="XP_004185793.1">
    <property type="nucleotide sequence ID" value="XM_004185745.1"/>
</dbReference>
<sequence>MEGKPVETKHTIKFNNNIPPVMCTLPHKLEVWSYFRKEWNIYTNTEIRKTTSEYCPFGALWGSFMGITNFCDLWRTRTVDWTSPIFFQIFVKGVTHTFYDENIEGGKFTVDVEPAYIPTLFHLVIDAIVCRRMLHSFLVEGITVLCNDPQYKVSLWVSSLEGAEQASLLTEFNYLIKKSGSLQAAHFYSHVSVLFKPETENKTPFSIFRDSIEPKPLIEIFDCQKSNGSFWGDCFDELKGDQKLFVNDFIRKNESYLWLLNFTGIIGQKSKHKEIGKKEGKLKAKEKISKKDEKKRRKSVALPISLNLAANPFVPKKKRDEKSEEMSEQAYVSEVVGISSDVSGDEFSESVEDEKSPNSLSSESIQNNINPQDLEKWRNENREIGVDDNTAGTMVNMCAEKIESCNDKSSEEEWNEVVSTQKTDKKTKSVKRGYKVEAVRPTPGALRVVGPDRQTTPIFEKQSRQWKTESVRVGARHVLMKKETEEDVPTQPFRSPAPVKMVIIDKDPIEEINDATISSNDFKEQNTQNLVDKSRAIQNSTRPIESEVEKGTPVNAIENFYKIPKTERSEKKSKTRENKAKRKLVVVEAKSVSWCESLYNRNPTILLVITVMCIVLAGLVVLIVHHYFFVDDDDYY</sequence>
<keyword evidence="2" id="KW-1133">Transmembrane helix</keyword>
<feature type="region of interest" description="Disordered" evidence="1">
    <location>
        <begin position="343"/>
        <end position="379"/>
    </location>
</feature>
<proteinExistence type="predicted"/>
<feature type="region of interest" description="Disordered" evidence="1">
    <location>
        <begin position="276"/>
        <end position="298"/>
    </location>
</feature>
<evidence type="ECO:0000313" key="3">
    <source>
        <dbReference type="EMBL" id="ELP86447.1"/>
    </source>
</evidence>
<dbReference type="GeneID" id="14885403"/>
<dbReference type="InterPro" id="IPR023398">
    <property type="entry name" value="TIF_eIF4e-like"/>
</dbReference>
<feature type="compositionally biased region" description="Basic and acidic residues" evidence="1">
    <location>
        <begin position="276"/>
        <end position="292"/>
    </location>
</feature>
<evidence type="ECO:0000313" key="4">
    <source>
        <dbReference type="Proteomes" id="UP000014680"/>
    </source>
</evidence>
<feature type="compositionally biased region" description="Acidic residues" evidence="1">
    <location>
        <begin position="343"/>
        <end position="352"/>
    </location>
</feature>
<dbReference type="VEuPathDB" id="AmoebaDB:EIN_031880"/>
<organism evidence="3 4">
    <name type="scientific">Entamoeba invadens IP1</name>
    <dbReference type="NCBI Taxonomy" id="370355"/>
    <lineage>
        <taxon>Eukaryota</taxon>
        <taxon>Amoebozoa</taxon>
        <taxon>Evosea</taxon>
        <taxon>Archamoebae</taxon>
        <taxon>Mastigamoebida</taxon>
        <taxon>Entamoebidae</taxon>
        <taxon>Entamoeba</taxon>
    </lineage>
</organism>
<evidence type="ECO:0000256" key="1">
    <source>
        <dbReference type="SAM" id="MobiDB-lite"/>
    </source>
</evidence>
<dbReference type="KEGG" id="eiv:EIN_031880"/>
<dbReference type="SUPFAM" id="SSF55418">
    <property type="entry name" value="eIF4e-like"/>
    <property type="match status" value="1"/>
</dbReference>
<name>A0A0A1TY53_ENTIV</name>
<feature type="transmembrane region" description="Helical" evidence="2">
    <location>
        <begin position="605"/>
        <end position="630"/>
    </location>
</feature>
<accession>A0A0A1TY53</accession>
<keyword evidence="4" id="KW-1185">Reference proteome</keyword>
<dbReference type="AlphaFoldDB" id="A0A0A1TY53"/>
<protein>
    <submittedName>
        <fullName evidence="3">Uncharacterized protein</fullName>
    </submittedName>
</protein>